<reference evidence="2 3" key="1">
    <citation type="journal article" date="2012" name="J. Bacteriol.">
        <title>Complete genome sequence of Pelagibacterium halotolerans B2T.</title>
        <authorList>
            <person name="Huo Y.Y."/>
            <person name="Cheng H."/>
            <person name="Han X.F."/>
            <person name="Jiang X.W."/>
            <person name="Sun C."/>
            <person name="Zhang X.Q."/>
            <person name="Zhu X.F."/>
            <person name="Liu Y.F."/>
            <person name="Li P.F."/>
            <person name="Ni P.X."/>
            <person name="Wu M."/>
        </authorList>
    </citation>
    <scope>NUCLEOTIDE SEQUENCE [LARGE SCALE GENOMIC DNA]</scope>
    <source>
        <strain evidence="3">DSM 22347 / JCM 15775 / CGMCC 1.7692 / B2</strain>
    </source>
</reference>
<name>G4RGL2_PELHB</name>
<keyword evidence="3" id="KW-1185">Reference proteome</keyword>
<dbReference type="eggNOG" id="COG3905">
    <property type="taxonomic scope" value="Bacteria"/>
</dbReference>
<dbReference type="AlphaFoldDB" id="G4RGL2"/>
<evidence type="ECO:0000259" key="1">
    <source>
        <dbReference type="Pfam" id="PF21217"/>
    </source>
</evidence>
<dbReference type="Gene3D" id="6.20.450.20">
    <property type="match status" value="1"/>
</dbReference>
<dbReference type="EMBL" id="CP003075">
    <property type="protein sequence ID" value="AEQ51071.1"/>
    <property type="molecule type" value="Genomic_DNA"/>
</dbReference>
<sequence>MAESTFTFRIDEDLKKQFAEIAKSKDRTGAQLVRDFIRDTIAKEQEAAEYDAWFRAKVQQGIDEADAGLGIPHEEVEAHFAKLRADLRKKQKARA</sequence>
<feature type="domain" description="Stability determinant" evidence="1">
    <location>
        <begin position="44"/>
        <end position="76"/>
    </location>
</feature>
<dbReference type="RefSeq" id="WP_014130220.1">
    <property type="nucleotide sequence ID" value="NC_016078.1"/>
</dbReference>
<dbReference type="InterPro" id="IPR048851">
    <property type="entry name" value="PaaA2_dom"/>
</dbReference>
<dbReference type="InterPro" id="IPR010985">
    <property type="entry name" value="Ribbon_hlx_hlx"/>
</dbReference>
<gene>
    <name evidence="2" type="ordered locus">KKY_1036</name>
</gene>
<evidence type="ECO:0000313" key="3">
    <source>
        <dbReference type="Proteomes" id="UP000008850"/>
    </source>
</evidence>
<dbReference type="GO" id="GO:0006355">
    <property type="term" value="P:regulation of DNA-templated transcription"/>
    <property type="evidence" value="ECO:0007669"/>
    <property type="project" value="InterPro"/>
</dbReference>
<dbReference type="SUPFAM" id="SSF47598">
    <property type="entry name" value="Ribbon-helix-helix"/>
    <property type="match status" value="1"/>
</dbReference>
<dbReference type="KEGG" id="phl:KKY_1036"/>
<dbReference type="STRING" id="1082931.KKY_1036"/>
<organism evidence="2 3">
    <name type="scientific">Pelagibacterium halotolerans (strain DSM 22347 / JCM 15775 / CGMCC 1.7692 / B2)</name>
    <dbReference type="NCBI Taxonomy" id="1082931"/>
    <lineage>
        <taxon>Bacteria</taxon>
        <taxon>Pseudomonadati</taxon>
        <taxon>Pseudomonadota</taxon>
        <taxon>Alphaproteobacteria</taxon>
        <taxon>Hyphomicrobiales</taxon>
        <taxon>Devosiaceae</taxon>
        <taxon>Pelagibacterium</taxon>
    </lineage>
</organism>
<dbReference type="Proteomes" id="UP000008850">
    <property type="component" value="Chromosome"/>
</dbReference>
<accession>G4RGL2</accession>
<proteinExistence type="predicted"/>
<dbReference type="Pfam" id="PF21217">
    <property type="entry name" value="PaaA2"/>
    <property type="match status" value="1"/>
</dbReference>
<dbReference type="HOGENOM" id="CLU_166926_1_0_5"/>
<protein>
    <recommendedName>
        <fullName evidence="1">Stability determinant domain-containing protein</fullName>
    </recommendedName>
</protein>
<evidence type="ECO:0000313" key="2">
    <source>
        <dbReference type="EMBL" id="AEQ51071.1"/>
    </source>
</evidence>